<accession>A0A975MLJ6</accession>
<dbReference type="AlphaFoldDB" id="A0A975MLJ6"/>
<keyword evidence="5 6" id="KW-0472">Membrane</keyword>
<keyword evidence="3 6" id="KW-0812">Transmembrane</keyword>
<feature type="transmembrane region" description="Helical" evidence="6">
    <location>
        <begin position="36"/>
        <end position="56"/>
    </location>
</feature>
<feature type="domain" description="Cytochrome b561 bacterial/Ni-hydrogenase" evidence="7">
    <location>
        <begin position="9"/>
        <end position="180"/>
    </location>
</feature>
<evidence type="ECO:0000256" key="6">
    <source>
        <dbReference type="SAM" id="Phobius"/>
    </source>
</evidence>
<dbReference type="EMBL" id="CP073754">
    <property type="protein sequence ID" value="QWF70103.1"/>
    <property type="molecule type" value="Genomic_DNA"/>
</dbReference>
<reference evidence="8" key="1">
    <citation type="submission" date="2021-04" db="EMBL/GenBank/DDBJ databases">
        <title>Draft genome sequence data of methanotrophic Methylovulum sp. strain S1L and Methylomonas sp. strain S2AM isolated from boreal lake water columns.</title>
        <authorList>
            <person name="Rissanen A.J."/>
            <person name="Mangayil R."/>
            <person name="Svenning M.M."/>
            <person name="Khanongnuch R."/>
        </authorList>
    </citation>
    <scope>NUCLEOTIDE SEQUENCE</scope>
    <source>
        <strain evidence="8">S2AM</strain>
    </source>
</reference>
<proteinExistence type="predicted"/>
<evidence type="ECO:0000259" key="7">
    <source>
        <dbReference type="Pfam" id="PF01292"/>
    </source>
</evidence>
<keyword evidence="4 6" id="KW-1133">Transmembrane helix</keyword>
<dbReference type="RefSeq" id="WP_215580943.1">
    <property type="nucleotide sequence ID" value="NZ_CP073754.1"/>
</dbReference>
<organism evidence="8 9">
    <name type="scientific">Methylomonas paludis</name>
    <dbReference type="NCBI Taxonomy" id="1173101"/>
    <lineage>
        <taxon>Bacteria</taxon>
        <taxon>Pseudomonadati</taxon>
        <taxon>Pseudomonadota</taxon>
        <taxon>Gammaproteobacteria</taxon>
        <taxon>Methylococcales</taxon>
        <taxon>Methylococcaceae</taxon>
        <taxon>Methylomonas</taxon>
    </lineage>
</organism>
<keyword evidence="9" id="KW-1185">Reference proteome</keyword>
<dbReference type="InterPro" id="IPR051542">
    <property type="entry name" value="Hydrogenase_cytochrome"/>
</dbReference>
<evidence type="ECO:0000256" key="1">
    <source>
        <dbReference type="ARBA" id="ARBA00004651"/>
    </source>
</evidence>
<dbReference type="PANTHER" id="PTHR30485">
    <property type="entry name" value="NI/FE-HYDROGENASE 1 B-TYPE CYTOCHROME SUBUNIT"/>
    <property type="match status" value="1"/>
</dbReference>
<dbReference type="Pfam" id="PF01292">
    <property type="entry name" value="Ni_hydr_CYTB"/>
    <property type="match status" value="1"/>
</dbReference>
<dbReference type="InterPro" id="IPR011577">
    <property type="entry name" value="Cyt_b561_bac/Ni-Hgenase"/>
</dbReference>
<feature type="transmembrane region" description="Helical" evidence="6">
    <location>
        <begin position="12"/>
        <end position="30"/>
    </location>
</feature>
<evidence type="ECO:0000256" key="4">
    <source>
        <dbReference type="ARBA" id="ARBA00022989"/>
    </source>
</evidence>
<sequence length="194" mass="21610">MNTQDSVKVWDLPLRIFHWLLVAGFVIAYVTEEDLLTLHVWAGYLVSGLLIFRLAWGFLGNQYAKFNGFLVKPAESINYVKDLIAFKAKRYLGHNPAGAAMIVLLLISLVMTTLTGFAVYGADQTAGPLASIGADNEELWEELHEFFANFTLVLVFVHVAGVAVESYIHRENLAKAMVNGYKKLTTDSSKNRPD</sequence>
<dbReference type="Proteomes" id="UP000676649">
    <property type="component" value="Chromosome"/>
</dbReference>
<evidence type="ECO:0000256" key="5">
    <source>
        <dbReference type="ARBA" id="ARBA00023136"/>
    </source>
</evidence>
<dbReference type="GO" id="GO:0020037">
    <property type="term" value="F:heme binding"/>
    <property type="evidence" value="ECO:0007669"/>
    <property type="project" value="TreeGrafter"/>
</dbReference>
<evidence type="ECO:0000256" key="3">
    <source>
        <dbReference type="ARBA" id="ARBA00022692"/>
    </source>
</evidence>
<dbReference type="PANTHER" id="PTHR30485:SF2">
    <property type="entry name" value="BLL0597 PROTEIN"/>
    <property type="match status" value="1"/>
</dbReference>
<dbReference type="InterPro" id="IPR016174">
    <property type="entry name" value="Di-haem_cyt_TM"/>
</dbReference>
<comment type="subcellular location">
    <subcellularLocation>
        <location evidence="1">Cell membrane</location>
        <topology evidence="1">Multi-pass membrane protein</topology>
    </subcellularLocation>
</comment>
<dbReference type="KEGG" id="mpad:KEF85_12185"/>
<feature type="transmembrane region" description="Helical" evidence="6">
    <location>
        <begin position="146"/>
        <end position="168"/>
    </location>
</feature>
<feature type="transmembrane region" description="Helical" evidence="6">
    <location>
        <begin position="97"/>
        <end position="120"/>
    </location>
</feature>
<dbReference type="SUPFAM" id="SSF81342">
    <property type="entry name" value="Transmembrane di-heme cytochromes"/>
    <property type="match status" value="1"/>
</dbReference>
<name>A0A975MLJ6_9GAMM</name>
<dbReference type="GO" id="GO:0009055">
    <property type="term" value="F:electron transfer activity"/>
    <property type="evidence" value="ECO:0007669"/>
    <property type="project" value="InterPro"/>
</dbReference>
<dbReference type="GO" id="GO:0005886">
    <property type="term" value="C:plasma membrane"/>
    <property type="evidence" value="ECO:0007669"/>
    <property type="project" value="UniProtKB-SubCell"/>
</dbReference>
<gene>
    <name evidence="8" type="ORF">KEF85_12185</name>
</gene>
<dbReference type="GO" id="GO:0022904">
    <property type="term" value="P:respiratory electron transport chain"/>
    <property type="evidence" value="ECO:0007669"/>
    <property type="project" value="InterPro"/>
</dbReference>
<dbReference type="Gene3D" id="1.20.950.20">
    <property type="entry name" value="Transmembrane di-heme cytochromes, Chain C"/>
    <property type="match status" value="1"/>
</dbReference>
<keyword evidence="2" id="KW-1003">Cell membrane</keyword>
<evidence type="ECO:0000256" key="2">
    <source>
        <dbReference type="ARBA" id="ARBA00022475"/>
    </source>
</evidence>
<evidence type="ECO:0000313" key="8">
    <source>
        <dbReference type="EMBL" id="QWF70103.1"/>
    </source>
</evidence>
<evidence type="ECO:0000313" key="9">
    <source>
        <dbReference type="Proteomes" id="UP000676649"/>
    </source>
</evidence>
<protein>
    <submittedName>
        <fullName evidence="8">Cytochrome b/b6 domain-containing protein</fullName>
    </submittedName>
</protein>